<name>A0A1Y1BQY9_9BURK</name>
<dbReference type="Proteomes" id="UP000218432">
    <property type="component" value="Chromosome 2"/>
</dbReference>
<proteinExistence type="inferred from homology"/>
<evidence type="ECO:0000313" key="2">
    <source>
        <dbReference type="EMBL" id="BAX61506.1"/>
    </source>
</evidence>
<sequence length="125" mass="13750">MTIENFAESNPGTRTLPRSLATKAGDFVFVSGRVARDEDGSIVAGGIEAHTRQTLKNVAHVLALAGCTLEDVVKTTVWLEDARDFDEFNRVYGEFFRENKPSRSTVQATNMVGTKVEIEAIAYKP</sequence>
<dbReference type="PANTHER" id="PTHR11803">
    <property type="entry name" value="2-IMINOBUTANOATE/2-IMINOPROPANOATE DEAMINASE RIDA"/>
    <property type="match status" value="1"/>
</dbReference>
<dbReference type="GO" id="GO:0005829">
    <property type="term" value="C:cytosol"/>
    <property type="evidence" value="ECO:0007669"/>
    <property type="project" value="TreeGrafter"/>
</dbReference>
<dbReference type="Gene3D" id="3.30.1330.40">
    <property type="entry name" value="RutC-like"/>
    <property type="match status" value="1"/>
</dbReference>
<evidence type="ECO:0000313" key="3">
    <source>
        <dbReference type="Proteomes" id="UP000218432"/>
    </source>
</evidence>
<comment type="similarity">
    <text evidence="1">Belongs to the RutC family.</text>
</comment>
<reference evidence="2 3" key="1">
    <citation type="journal article" date="2017" name="Genome Announc.">
        <title>Complete Genome Sequence of Burkholderia stabilis FERMP-21014.</title>
        <authorList>
            <person name="Konishi K."/>
            <person name="Kumagai T."/>
            <person name="Sakasegawa S."/>
            <person name="Tamura T."/>
        </authorList>
    </citation>
    <scope>NUCLEOTIDE SEQUENCE [LARGE SCALE GENOMIC DNA]</scope>
    <source>
        <strain evidence="2 3">FERMP-21014</strain>
    </source>
</reference>
<organism evidence="2 3">
    <name type="scientific">Burkholderia stabilis</name>
    <dbReference type="NCBI Taxonomy" id="95485"/>
    <lineage>
        <taxon>Bacteria</taxon>
        <taxon>Pseudomonadati</taxon>
        <taxon>Pseudomonadota</taxon>
        <taxon>Betaproteobacteria</taxon>
        <taxon>Burkholderiales</taxon>
        <taxon>Burkholderiaceae</taxon>
        <taxon>Burkholderia</taxon>
        <taxon>Burkholderia cepacia complex</taxon>
    </lineage>
</organism>
<dbReference type="AlphaFoldDB" id="A0A1Y1BQY9"/>
<dbReference type="RefSeq" id="WP_096474027.1">
    <property type="nucleotide sequence ID" value="NZ_AP018112.1"/>
</dbReference>
<dbReference type="InterPro" id="IPR035959">
    <property type="entry name" value="RutC-like_sf"/>
</dbReference>
<dbReference type="Pfam" id="PF01042">
    <property type="entry name" value="Ribonuc_L-PSP"/>
    <property type="match status" value="1"/>
</dbReference>
<protein>
    <recommendedName>
        <fullName evidence="4">RidA family protein</fullName>
    </recommendedName>
</protein>
<evidence type="ECO:0008006" key="4">
    <source>
        <dbReference type="Google" id="ProtNLM"/>
    </source>
</evidence>
<accession>A0A1Y1BQY9</accession>
<dbReference type="SUPFAM" id="SSF55298">
    <property type="entry name" value="YjgF-like"/>
    <property type="match status" value="1"/>
</dbReference>
<dbReference type="EMBL" id="AP018112">
    <property type="protein sequence ID" value="BAX61506.1"/>
    <property type="molecule type" value="Genomic_DNA"/>
</dbReference>
<dbReference type="PANTHER" id="PTHR11803:SF58">
    <property type="entry name" value="PROTEIN HMF1-RELATED"/>
    <property type="match status" value="1"/>
</dbReference>
<dbReference type="GO" id="GO:0019239">
    <property type="term" value="F:deaminase activity"/>
    <property type="evidence" value="ECO:0007669"/>
    <property type="project" value="TreeGrafter"/>
</dbReference>
<evidence type="ECO:0000256" key="1">
    <source>
        <dbReference type="ARBA" id="ARBA00010552"/>
    </source>
</evidence>
<dbReference type="CDD" id="cd00448">
    <property type="entry name" value="YjgF_YER057c_UK114_family"/>
    <property type="match status" value="1"/>
</dbReference>
<dbReference type="FunFam" id="3.30.1330.40:FF:000001">
    <property type="entry name" value="L-PSP family endoribonuclease"/>
    <property type="match status" value="1"/>
</dbReference>
<gene>
    <name evidence="2" type="ORF">BSFP_043730</name>
</gene>
<dbReference type="InterPro" id="IPR006175">
    <property type="entry name" value="YjgF/YER057c/UK114"/>
</dbReference>